<feature type="chain" id="PRO_5002229911" evidence="4">
    <location>
        <begin position="20"/>
        <end position="562"/>
    </location>
</feature>
<evidence type="ECO:0000256" key="1">
    <source>
        <dbReference type="ARBA" id="ARBA00022737"/>
    </source>
</evidence>
<sequence>MFRTLILATALLVPATVQAQNVAGPYLAARVAGFSNDYAVAARNFDRLLRRDDVPDAVLDNAIVVYSALGRFDRAAQAATRLEEMGRPSRFGASAQMVDALIKGEIGQAHDMLSGDEGVGGALLDGLLLGWIAMAEDDLDGARAAFDALAEQPGFDSFAHLHLAYALASAGEFEEAQGLLSGETEGPLNLTTRGVEAQAQVLMQLDRSDDALELLEQANAATNSPILQDLQARIEAGEEIPWTFLPDARAGMAEAFFTLAAILAGETSATFTLLNAQATISLRPDHVDGLILVGELFDSQDQYALAAEVLRRVPANHPAFFGAEIARSEVLLSSEREEAAVEVLQGLTRDLPENANVWIALGDTLRRLDRFEGAADAYNRAIDLQDEIEPRDWFLFYARGIAYERTDRFDLAEPDFRRALELNPDQPLVLNYLGYSLVEERIKLDEALDMIERAVEARPDDGYITDSLGWVLYRLGRFEEAVAPMERAVQLTPLDPLINDHLGDVLWMVGRKREARFQWRRALSLEPEEQSEVERIRRKLDVGLDVVLEEEGGVGARETAQD</sequence>
<dbReference type="Proteomes" id="UP000032232">
    <property type="component" value="Unassembled WGS sequence"/>
</dbReference>
<keyword evidence="1" id="KW-0677">Repeat</keyword>
<accession>A0A0D1EIA1</accession>
<dbReference type="SUPFAM" id="SSF48452">
    <property type="entry name" value="TPR-like"/>
    <property type="match status" value="3"/>
</dbReference>
<evidence type="ECO:0000313" key="6">
    <source>
        <dbReference type="Proteomes" id="UP000032232"/>
    </source>
</evidence>
<name>A0A0D1EIA1_9RHOB</name>
<evidence type="ECO:0000256" key="2">
    <source>
        <dbReference type="ARBA" id="ARBA00022803"/>
    </source>
</evidence>
<evidence type="ECO:0000256" key="3">
    <source>
        <dbReference type="PROSITE-ProRule" id="PRU00339"/>
    </source>
</evidence>
<dbReference type="SMART" id="SM00028">
    <property type="entry name" value="TPR"/>
    <property type="match status" value="6"/>
</dbReference>
<keyword evidence="5" id="KW-0449">Lipoprotein</keyword>
<dbReference type="OrthoDB" id="9766710at2"/>
<feature type="repeat" description="TPR" evidence="3">
    <location>
        <begin position="462"/>
        <end position="495"/>
    </location>
</feature>
<proteinExistence type="predicted"/>
<dbReference type="InterPro" id="IPR011990">
    <property type="entry name" value="TPR-like_helical_dom_sf"/>
</dbReference>
<dbReference type="Pfam" id="PF13432">
    <property type="entry name" value="TPR_16"/>
    <property type="match status" value="4"/>
</dbReference>
<protein>
    <submittedName>
        <fullName evidence="5">Lipoprotein NlpI</fullName>
    </submittedName>
</protein>
<evidence type="ECO:0000256" key="4">
    <source>
        <dbReference type="SAM" id="SignalP"/>
    </source>
</evidence>
<dbReference type="PATRIC" id="fig|935700.4.peg.1666"/>
<dbReference type="PANTHER" id="PTHR12558">
    <property type="entry name" value="CELL DIVISION CYCLE 16,23,27"/>
    <property type="match status" value="1"/>
</dbReference>
<dbReference type="PROSITE" id="PS50005">
    <property type="entry name" value="TPR"/>
    <property type="match status" value="3"/>
</dbReference>
<organism evidence="5 6">
    <name type="scientific">Jannaschia aquimarina</name>
    <dbReference type="NCBI Taxonomy" id="935700"/>
    <lineage>
        <taxon>Bacteria</taxon>
        <taxon>Pseudomonadati</taxon>
        <taxon>Pseudomonadota</taxon>
        <taxon>Alphaproteobacteria</taxon>
        <taxon>Rhodobacterales</taxon>
        <taxon>Roseobacteraceae</taxon>
        <taxon>Jannaschia</taxon>
    </lineage>
</organism>
<feature type="signal peptide" evidence="4">
    <location>
        <begin position="1"/>
        <end position="19"/>
    </location>
</feature>
<keyword evidence="2 3" id="KW-0802">TPR repeat</keyword>
<dbReference type="RefSeq" id="WP_052500849.1">
    <property type="nucleotide sequence ID" value="NZ_FZPF01000003.1"/>
</dbReference>
<reference evidence="5 6" key="1">
    <citation type="submission" date="2015-02" db="EMBL/GenBank/DDBJ databases">
        <title>Genome Sequence of Jannaschia aquimarina DSM28248, a member of the Roseobacter clade.</title>
        <authorList>
            <person name="Voget S."/>
            <person name="Daniel R."/>
        </authorList>
    </citation>
    <scope>NUCLEOTIDE SEQUENCE [LARGE SCALE GENOMIC DNA]</scope>
    <source>
        <strain evidence="5 6">GSW-M26</strain>
    </source>
</reference>
<evidence type="ECO:0000313" key="5">
    <source>
        <dbReference type="EMBL" id="KIT16641.1"/>
    </source>
</evidence>
<dbReference type="Pfam" id="PF07719">
    <property type="entry name" value="TPR_2"/>
    <property type="match status" value="1"/>
</dbReference>
<dbReference type="InterPro" id="IPR019734">
    <property type="entry name" value="TPR_rpt"/>
</dbReference>
<keyword evidence="4" id="KW-0732">Signal</keyword>
<dbReference type="AlphaFoldDB" id="A0A0D1EIA1"/>
<dbReference type="EMBL" id="JYFE01000028">
    <property type="protein sequence ID" value="KIT16641.1"/>
    <property type="molecule type" value="Genomic_DNA"/>
</dbReference>
<keyword evidence="6" id="KW-1185">Reference proteome</keyword>
<feature type="repeat" description="TPR" evidence="3">
    <location>
        <begin position="393"/>
        <end position="426"/>
    </location>
</feature>
<dbReference type="PANTHER" id="PTHR12558:SF13">
    <property type="entry name" value="CELL DIVISION CYCLE PROTEIN 27 HOMOLOG"/>
    <property type="match status" value="1"/>
</dbReference>
<gene>
    <name evidence="5" type="ORF">jaqu_16080</name>
</gene>
<dbReference type="Gene3D" id="1.25.40.10">
    <property type="entry name" value="Tetratricopeptide repeat domain"/>
    <property type="match status" value="4"/>
</dbReference>
<comment type="caution">
    <text evidence="5">The sequence shown here is derived from an EMBL/GenBank/DDBJ whole genome shotgun (WGS) entry which is preliminary data.</text>
</comment>
<dbReference type="STRING" id="935700.jaqu_16080"/>
<feature type="repeat" description="TPR" evidence="3">
    <location>
        <begin position="355"/>
        <end position="388"/>
    </location>
</feature>
<dbReference type="InterPro" id="IPR013105">
    <property type="entry name" value="TPR_2"/>
</dbReference>